<reference evidence="1" key="1">
    <citation type="submission" date="2020-03" db="EMBL/GenBank/DDBJ databases">
        <authorList>
            <person name="Weist P."/>
        </authorList>
    </citation>
    <scope>NUCLEOTIDE SEQUENCE</scope>
</reference>
<proteinExistence type="predicted"/>
<protein>
    <submittedName>
        <fullName evidence="1">Uncharacterized protein</fullName>
    </submittedName>
</protein>
<name>A0A9N7YCL2_PLEPL</name>
<dbReference type="Proteomes" id="UP001153269">
    <property type="component" value="Unassembled WGS sequence"/>
</dbReference>
<keyword evidence="2" id="KW-1185">Reference proteome</keyword>
<sequence length="203" mass="23075">MHEPCVPIRRHTEVTGNSAPITLCLFLSSALMFPLLSSIHPSSRSYPEQQLHIAASSPPPIPNTKMTFTRLYVPEDGGKDRSRVSLWAMEDNMISISGNFWCWFYRPSKKQVVSHPWKIQVGKLQVLDLDRNQLHPRNLPRDEKEIASSSTPATTNQHMLTCFATATLRLPATFSNTCLLHHYRLSLHQRDTSQLNDSCIVCH</sequence>
<evidence type="ECO:0000313" key="2">
    <source>
        <dbReference type="Proteomes" id="UP001153269"/>
    </source>
</evidence>
<gene>
    <name evidence="1" type="ORF">PLEPLA_LOCUS8658</name>
</gene>
<dbReference type="EMBL" id="CADEAL010000480">
    <property type="protein sequence ID" value="CAB1420783.1"/>
    <property type="molecule type" value="Genomic_DNA"/>
</dbReference>
<comment type="caution">
    <text evidence="1">The sequence shown here is derived from an EMBL/GenBank/DDBJ whole genome shotgun (WGS) entry which is preliminary data.</text>
</comment>
<evidence type="ECO:0000313" key="1">
    <source>
        <dbReference type="EMBL" id="CAB1420783.1"/>
    </source>
</evidence>
<dbReference type="AlphaFoldDB" id="A0A9N7YCL2"/>
<organism evidence="1 2">
    <name type="scientific">Pleuronectes platessa</name>
    <name type="common">European plaice</name>
    <dbReference type="NCBI Taxonomy" id="8262"/>
    <lineage>
        <taxon>Eukaryota</taxon>
        <taxon>Metazoa</taxon>
        <taxon>Chordata</taxon>
        <taxon>Craniata</taxon>
        <taxon>Vertebrata</taxon>
        <taxon>Euteleostomi</taxon>
        <taxon>Actinopterygii</taxon>
        <taxon>Neopterygii</taxon>
        <taxon>Teleostei</taxon>
        <taxon>Neoteleostei</taxon>
        <taxon>Acanthomorphata</taxon>
        <taxon>Carangaria</taxon>
        <taxon>Pleuronectiformes</taxon>
        <taxon>Pleuronectoidei</taxon>
        <taxon>Pleuronectidae</taxon>
        <taxon>Pleuronectes</taxon>
    </lineage>
</organism>
<accession>A0A9N7YCL2</accession>